<accession>A0A433DJN4</accession>
<sequence length="56" mass="6265">MPLIVEHGHSLPLGTLRSQRIQASHSMRSVGRVVYTETVNRVITLGLPRLFASRLI</sequence>
<name>A0A433DJN4_9FUNG</name>
<organism evidence="1 2">
    <name type="scientific">Jimgerdemannia flammicorona</name>
    <dbReference type="NCBI Taxonomy" id="994334"/>
    <lineage>
        <taxon>Eukaryota</taxon>
        <taxon>Fungi</taxon>
        <taxon>Fungi incertae sedis</taxon>
        <taxon>Mucoromycota</taxon>
        <taxon>Mucoromycotina</taxon>
        <taxon>Endogonomycetes</taxon>
        <taxon>Endogonales</taxon>
        <taxon>Endogonaceae</taxon>
        <taxon>Jimgerdemannia</taxon>
    </lineage>
</organism>
<protein>
    <submittedName>
        <fullName evidence="1">Uncharacterized protein</fullName>
    </submittedName>
</protein>
<gene>
    <name evidence="1" type="ORF">BC936DRAFT_136632</name>
</gene>
<evidence type="ECO:0000313" key="2">
    <source>
        <dbReference type="Proteomes" id="UP000268093"/>
    </source>
</evidence>
<reference evidence="1 2" key="1">
    <citation type="journal article" date="2018" name="New Phytol.">
        <title>Phylogenomics of Endogonaceae and evolution of mycorrhizas within Mucoromycota.</title>
        <authorList>
            <person name="Chang Y."/>
            <person name="Desiro A."/>
            <person name="Na H."/>
            <person name="Sandor L."/>
            <person name="Lipzen A."/>
            <person name="Clum A."/>
            <person name="Barry K."/>
            <person name="Grigoriev I.V."/>
            <person name="Martin F.M."/>
            <person name="Stajich J.E."/>
            <person name="Smith M.E."/>
            <person name="Bonito G."/>
            <person name="Spatafora J.W."/>
        </authorList>
    </citation>
    <scope>NUCLEOTIDE SEQUENCE [LARGE SCALE GENOMIC DNA]</scope>
    <source>
        <strain evidence="1 2">GMNB39</strain>
    </source>
</reference>
<comment type="caution">
    <text evidence="1">The sequence shown here is derived from an EMBL/GenBank/DDBJ whole genome shotgun (WGS) entry which is preliminary data.</text>
</comment>
<evidence type="ECO:0000313" key="1">
    <source>
        <dbReference type="EMBL" id="RUP51015.1"/>
    </source>
</evidence>
<dbReference type="AlphaFoldDB" id="A0A433DJN4"/>
<dbReference type="EMBL" id="RBNI01001017">
    <property type="protein sequence ID" value="RUP51015.1"/>
    <property type="molecule type" value="Genomic_DNA"/>
</dbReference>
<proteinExistence type="predicted"/>
<dbReference type="Proteomes" id="UP000268093">
    <property type="component" value="Unassembled WGS sequence"/>
</dbReference>
<keyword evidence="2" id="KW-1185">Reference proteome</keyword>